<reference evidence="2" key="1">
    <citation type="journal article" date="2023" name="Plant J.">
        <title>Genome sequences and population genomics provide insights into the demographic history, inbreeding, and mutation load of two 'living fossil' tree species of Dipteronia.</title>
        <authorList>
            <person name="Feng Y."/>
            <person name="Comes H.P."/>
            <person name="Chen J."/>
            <person name="Zhu S."/>
            <person name="Lu R."/>
            <person name="Zhang X."/>
            <person name="Li P."/>
            <person name="Qiu J."/>
            <person name="Olsen K.M."/>
            <person name="Qiu Y."/>
        </authorList>
    </citation>
    <scope>NUCLEOTIDE SEQUENCE</scope>
    <source>
        <strain evidence="2">NBL</strain>
    </source>
</reference>
<dbReference type="Gene3D" id="3.30.420.10">
    <property type="entry name" value="Ribonuclease H-like superfamily/Ribonuclease H"/>
    <property type="match status" value="1"/>
</dbReference>
<feature type="domain" description="RNase H type-1" evidence="1">
    <location>
        <begin position="118"/>
        <end position="183"/>
    </location>
</feature>
<evidence type="ECO:0000313" key="2">
    <source>
        <dbReference type="EMBL" id="KAK3220751.1"/>
    </source>
</evidence>
<dbReference type="EMBL" id="JANJYJ010000004">
    <property type="protein sequence ID" value="KAK3220751.1"/>
    <property type="molecule type" value="Genomic_DNA"/>
</dbReference>
<dbReference type="InterPro" id="IPR002156">
    <property type="entry name" value="RNaseH_domain"/>
</dbReference>
<protein>
    <recommendedName>
        <fullName evidence="1">RNase H type-1 domain-containing protein</fullName>
    </recommendedName>
</protein>
<dbReference type="GO" id="GO:0004523">
    <property type="term" value="F:RNA-DNA hybrid ribonuclease activity"/>
    <property type="evidence" value="ECO:0007669"/>
    <property type="project" value="InterPro"/>
</dbReference>
<dbReference type="InterPro" id="IPR012337">
    <property type="entry name" value="RNaseH-like_sf"/>
</dbReference>
<dbReference type="CDD" id="cd06222">
    <property type="entry name" value="RNase_H_like"/>
    <property type="match status" value="1"/>
</dbReference>
<dbReference type="PANTHER" id="PTHR47723">
    <property type="entry name" value="OS05G0353850 PROTEIN"/>
    <property type="match status" value="1"/>
</dbReference>
<evidence type="ECO:0000313" key="3">
    <source>
        <dbReference type="Proteomes" id="UP001281410"/>
    </source>
</evidence>
<keyword evidence="3" id="KW-1185">Reference proteome</keyword>
<dbReference type="Proteomes" id="UP001281410">
    <property type="component" value="Unassembled WGS sequence"/>
</dbReference>
<name>A0AAE0AMB8_9ROSI</name>
<dbReference type="PANTHER" id="PTHR47723:SF22">
    <property type="entry name" value="RNASE H TYPE-1 DOMAIN-CONTAINING PROTEIN"/>
    <property type="match status" value="1"/>
</dbReference>
<dbReference type="GO" id="GO:0003676">
    <property type="term" value="F:nucleic acid binding"/>
    <property type="evidence" value="ECO:0007669"/>
    <property type="project" value="InterPro"/>
</dbReference>
<dbReference type="SUPFAM" id="SSF53098">
    <property type="entry name" value="Ribonuclease H-like"/>
    <property type="match status" value="1"/>
</dbReference>
<comment type="caution">
    <text evidence="2">The sequence shown here is derived from an EMBL/GenBank/DDBJ whole genome shotgun (WGS) entry which is preliminary data.</text>
</comment>
<dbReference type="AlphaFoldDB" id="A0AAE0AMB8"/>
<gene>
    <name evidence="2" type="ORF">Dsin_014721</name>
</gene>
<proteinExistence type="predicted"/>
<evidence type="ECO:0000259" key="1">
    <source>
        <dbReference type="Pfam" id="PF13456"/>
    </source>
</evidence>
<accession>A0AAE0AMB8</accession>
<dbReference type="InterPro" id="IPR053151">
    <property type="entry name" value="RNase_H-like"/>
</dbReference>
<dbReference type="InterPro" id="IPR044730">
    <property type="entry name" value="RNase_H-like_dom_plant"/>
</dbReference>
<organism evidence="2 3">
    <name type="scientific">Dipteronia sinensis</name>
    <dbReference type="NCBI Taxonomy" id="43782"/>
    <lineage>
        <taxon>Eukaryota</taxon>
        <taxon>Viridiplantae</taxon>
        <taxon>Streptophyta</taxon>
        <taxon>Embryophyta</taxon>
        <taxon>Tracheophyta</taxon>
        <taxon>Spermatophyta</taxon>
        <taxon>Magnoliopsida</taxon>
        <taxon>eudicotyledons</taxon>
        <taxon>Gunneridae</taxon>
        <taxon>Pentapetalae</taxon>
        <taxon>rosids</taxon>
        <taxon>malvids</taxon>
        <taxon>Sapindales</taxon>
        <taxon>Sapindaceae</taxon>
        <taxon>Hippocastanoideae</taxon>
        <taxon>Acereae</taxon>
        <taxon>Dipteronia</taxon>
    </lineage>
</organism>
<dbReference type="InterPro" id="IPR036397">
    <property type="entry name" value="RNaseH_sf"/>
</dbReference>
<sequence>MEDMVRFIVAWWFKHFGRGSSDLITYIHINIVECCTNVSKKKIQRSADWHPPLPHTLKFNVDSSAMGSPSLAGIGGVLRDHRGKVVCIFSESIGIHDAISAKILVIDKTCVLFASRLDLSDRNLVVVSDSRVVIKWLNNNGIGSIEHAQTILNIRSNLAVIGQASVCFGPRNSNSFADALARKNSEDGDGMLF</sequence>
<dbReference type="Pfam" id="PF13456">
    <property type="entry name" value="RVT_3"/>
    <property type="match status" value="1"/>
</dbReference>